<sequence>MGDSTVNIAQVNVFTIQRAIGRQRGSQHDGQFGVIRVINQLKVRFRRRGTQQGFRHVGARLSESGINNQQRFIMPLLLSIKGL</sequence>
<proteinExistence type="predicted"/>
<name>A0A2X3EZ75_KLEPN</name>
<accession>A0A2X3EZ75</accession>
<dbReference type="Proteomes" id="UP000251088">
    <property type="component" value="Unassembled WGS sequence"/>
</dbReference>
<dbReference type="EMBL" id="UAWN01000015">
    <property type="protein sequence ID" value="SQC40247.1"/>
    <property type="molecule type" value="Genomic_DNA"/>
</dbReference>
<organism evidence="1 2">
    <name type="scientific">Klebsiella pneumoniae</name>
    <dbReference type="NCBI Taxonomy" id="573"/>
    <lineage>
        <taxon>Bacteria</taxon>
        <taxon>Pseudomonadati</taxon>
        <taxon>Pseudomonadota</taxon>
        <taxon>Gammaproteobacteria</taxon>
        <taxon>Enterobacterales</taxon>
        <taxon>Enterobacteriaceae</taxon>
        <taxon>Klebsiella/Raoultella group</taxon>
        <taxon>Klebsiella</taxon>
        <taxon>Klebsiella pneumoniae complex</taxon>
    </lineage>
</organism>
<evidence type="ECO:0000313" key="1">
    <source>
        <dbReference type="EMBL" id="SQC40247.1"/>
    </source>
</evidence>
<protein>
    <submittedName>
        <fullName evidence="1">Uncharacterized protein</fullName>
    </submittedName>
</protein>
<reference evidence="1 2" key="1">
    <citation type="submission" date="2018-06" db="EMBL/GenBank/DDBJ databases">
        <authorList>
            <consortium name="Pathogen Informatics"/>
            <person name="Doyle S."/>
        </authorList>
    </citation>
    <scope>NUCLEOTIDE SEQUENCE [LARGE SCALE GENOMIC DNA]</scope>
    <source>
        <strain evidence="1 2">NCTC9128</strain>
    </source>
</reference>
<dbReference type="AlphaFoldDB" id="A0A2X3EZ75"/>
<evidence type="ECO:0000313" key="2">
    <source>
        <dbReference type="Proteomes" id="UP000251088"/>
    </source>
</evidence>
<gene>
    <name evidence="1" type="ORF">NCTC9128_06240</name>
</gene>